<reference evidence="1" key="1">
    <citation type="submission" date="2023-06" db="EMBL/GenBank/DDBJ databases">
        <title>Genome sequence of Methanosarcinaceae archaeon Ag5.</title>
        <authorList>
            <person name="Protasov E."/>
            <person name="Platt K."/>
            <person name="Poehlein A."/>
            <person name="Daniel R."/>
            <person name="Brune A."/>
        </authorList>
    </citation>
    <scope>NUCLEOTIDE SEQUENCE</scope>
    <source>
        <strain evidence="1">Ag5</strain>
    </source>
</reference>
<accession>A0AAE4MKK5</accession>
<organism evidence="1 2">
    <name type="scientific">Methanolapillus africanus</name>
    <dbReference type="NCBI Taxonomy" id="3028297"/>
    <lineage>
        <taxon>Archaea</taxon>
        <taxon>Methanobacteriati</taxon>
        <taxon>Methanobacteriota</taxon>
        <taxon>Stenosarchaea group</taxon>
        <taxon>Methanomicrobia</taxon>
        <taxon>Methanosarcinales</taxon>
        <taxon>Methanosarcinaceae</taxon>
        <taxon>Methanolapillus</taxon>
    </lineage>
</organism>
<evidence type="ECO:0000313" key="1">
    <source>
        <dbReference type="EMBL" id="MDV0447634.1"/>
    </source>
</evidence>
<keyword evidence="2" id="KW-1185">Reference proteome</keyword>
<evidence type="ECO:0000313" key="2">
    <source>
        <dbReference type="Proteomes" id="UP001271789"/>
    </source>
</evidence>
<dbReference type="RefSeq" id="WP_338100074.1">
    <property type="nucleotide sequence ID" value="NZ_JAWDKD010000021.1"/>
</dbReference>
<proteinExistence type="predicted"/>
<dbReference type="Proteomes" id="UP001271789">
    <property type="component" value="Unassembled WGS sequence"/>
</dbReference>
<dbReference type="EMBL" id="JAWDKD010000021">
    <property type="protein sequence ID" value="MDV0447634.1"/>
    <property type="molecule type" value="Genomic_DNA"/>
</dbReference>
<name>A0AAE4MKK5_9EURY</name>
<protein>
    <submittedName>
        <fullName evidence="1">Uncharacterized protein</fullName>
    </submittedName>
</protein>
<sequence>MALKQIFFVTLILSIILILTSPAFGADIRDLYKDTHTEEEIQKIIDTASPTKPEVFSNYSKSNKENVLAVYGEIPVKKGGTEAYEWWLSISDTVISISNDQALGKYHYMNGGFITGYGPYSEGFITVKIDPEQRNKITEKDLSEIKNIVDQYAEKNGINNAPILIICEDIPRISSENESNKKDELSLIIAQTDLYNDSYRPIIGGTKITREFSNGSTNYATIGYAVRYVNNSSKTGVVTVAFDRLPACFDVSPNNIRLFYG</sequence>
<gene>
    <name evidence="1" type="ORF">MsAg5_15430</name>
</gene>
<dbReference type="AlphaFoldDB" id="A0AAE4MKK5"/>
<comment type="caution">
    <text evidence="1">The sequence shown here is derived from an EMBL/GenBank/DDBJ whole genome shotgun (WGS) entry which is preliminary data.</text>
</comment>